<keyword evidence="3 10" id="KW-0808">Transferase</keyword>
<dbReference type="InterPro" id="IPR016064">
    <property type="entry name" value="NAD/diacylglycerol_kinase_sf"/>
</dbReference>
<dbReference type="GO" id="GO:0007200">
    <property type="term" value="P:phospholipase C-activating G protein-coupled receptor signaling pathway"/>
    <property type="evidence" value="ECO:0007669"/>
    <property type="project" value="InterPro"/>
</dbReference>
<sequence>MFEEAWAALGLVLIATLFLFGFRKLLERRSKKTFNNESAVVKSGHLWDQVDEFDGSHFCSCCERRLLRGFRCENCNMMVDEVNCARKISTVKPCKVNAPTTSDDQVKHHWVHGNLFSDDFCTICGELCGGDVGLSDYRCSWCGRAVHSDCRQSIDEVCDFGSAKRSILYPNTVTLRKAGNRGQKQMVIDGIAKPEYPPDWRPVFVLVNPKSGSGAGTKVASSFRLVLHPIQVIDVTKSHMKTVLRWLESHPEIEARIVIAGGDGTISFVLNDIDELSNRPAVAVLPLGTGNDLSRVLGWGKQSDGCVVPSQVLEDLQEAEVFLLDRWTVSIEYPRKLGVRRPNRTMSMTNYISIGVDACVTYGMQSTRDQLPRAMSSRLINKLLFFTFGTKDVFDRACFGLESKIELIVDGKKINLPEIEGLIFLNIPCWGAGVEPWTMENDESMPQSCSDQLFEVFAVRSSFHIAQLQVGLSTPLRICQGREASMRVVKGPLPMQCDGEAWLQQPATVSIVHKCTSLMLKKKQTLESPKSGFFL</sequence>
<dbReference type="SMART" id="SM00109">
    <property type="entry name" value="C1"/>
    <property type="match status" value="2"/>
</dbReference>
<dbReference type="Gene3D" id="2.60.200.40">
    <property type="match status" value="1"/>
</dbReference>
<name>A0AAF3J551_9BILA</name>
<dbReference type="Pfam" id="PF00130">
    <property type="entry name" value="C1_1"/>
    <property type="match status" value="1"/>
</dbReference>
<feature type="domain" description="DAGKc" evidence="13">
    <location>
        <begin position="198"/>
        <end position="333"/>
    </location>
</feature>
<dbReference type="PROSITE" id="PS00479">
    <property type="entry name" value="ZF_DAG_PE_1"/>
    <property type="match status" value="1"/>
</dbReference>
<dbReference type="EC" id="2.7.1.107" evidence="10"/>
<evidence type="ECO:0000313" key="15">
    <source>
        <dbReference type="WBParaSite" id="MBELARI_LOCUS16815"/>
    </source>
</evidence>
<accession>A0AAF3J551</accession>
<feature type="transmembrane region" description="Helical" evidence="11">
    <location>
        <begin position="6"/>
        <end position="22"/>
    </location>
</feature>
<keyword evidence="9 10" id="KW-0067">ATP-binding</keyword>
<dbReference type="AlphaFoldDB" id="A0AAF3J551"/>
<dbReference type="PROSITE" id="PS50146">
    <property type="entry name" value="DAGK"/>
    <property type="match status" value="1"/>
</dbReference>
<reference evidence="15" key="1">
    <citation type="submission" date="2024-02" db="UniProtKB">
        <authorList>
            <consortium name="WormBaseParasite"/>
        </authorList>
    </citation>
    <scope>IDENTIFICATION</scope>
</reference>
<dbReference type="GO" id="GO:0005524">
    <property type="term" value="F:ATP binding"/>
    <property type="evidence" value="ECO:0007669"/>
    <property type="project" value="UniProtKB-KW"/>
</dbReference>
<proteinExistence type="inferred from homology"/>
<dbReference type="Pfam" id="PF00609">
    <property type="entry name" value="DAGK_acc"/>
    <property type="match status" value="1"/>
</dbReference>
<evidence type="ECO:0000256" key="3">
    <source>
        <dbReference type="ARBA" id="ARBA00022679"/>
    </source>
</evidence>
<dbReference type="InterPro" id="IPR037607">
    <property type="entry name" value="DGK"/>
</dbReference>
<dbReference type="GO" id="GO:0016020">
    <property type="term" value="C:membrane"/>
    <property type="evidence" value="ECO:0007669"/>
    <property type="project" value="TreeGrafter"/>
</dbReference>
<keyword evidence="7 10" id="KW-0418">Kinase</keyword>
<keyword evidence="11" id="KW-0472">Membrane</keyword>
<dbReference type="GO" id="GO:0004143">
    <property type="term" value="F:ATP-dependent diacylglycerol kinase activity"/>
    <property type="evidence" value="ECO:0007669"/>
    <property type="project" value="UniProtKB-EC"/>
</dbReference>
<dbReference type="Proteomes" id="UP000887575">
    <property type="component" value="Unassembled WGS sequence"/>
</dbReference>
<dbReference type="CDD" id="cd20853">
    <property type="entry name" value="C1_DGKepsilon_typeIII_rpt2"/>
    <property type="match status" value="1"/>
</dbReference>
<dbReference type="InterPro" id="IPR046349">
    <property type="entry name" value="C1-like_sf"/>
</dbReference>
<dbReference type="Gene3D" id="3.30.60.20">
    <property type="match status" value="1"/>
</dbReference>
<keyword evidence="11" id="KW-1133">Transmembrane helix</keyword>
<evidence type="ECO:0000259" key="12">
    <source>
        <dbReference type="PROSITE" id="PS50081"/>
    </source>
</evidence>
<dbReference type="InterPro" id="IPR017438">
    <property type="entry name" value="ATP-NAD_kinase_N"/>
</dbReference>
<keyword evidence="8" id="KW-0862">Zinc</keyword>
<dbReference type="SMART" id="SM00045">
    <property type="entry name" value="DAGKa"/>
    <property type="match status" value="1"/>
</dbReference>
<keyword evidence="6 10" id="KW-0547">Nucleotide-binding</keyword>
<dbReference type="SUPFAM" id="SSF57889">
    <property type="entry name" value="Cysteine-rich domain"/>
    <property type="match status" value="1"/>
</dbReference>
<dbReference type="WBParaSite" id="MBELARI_LOCUS16815">
    <property type="protein sequence ID" value="MBELARI_LOCUS16815"/>
    <property type="gene ID" value="MBELARI_LOCUS16815"/>
</dbReference>
<evidence type="ECO:0000256" key="9">
    <source>
        <dbReference type="ARBA" id="ARBA00022840"/>
    </source>
</evidence>
<keyword evidence="5" id="KW-0677">Repeat</keyword>
<evidence type="ECO:0000256" key="7">
    <source>
        <dbReference type="ARBA" id="ARBA00022777"/>
    </source>
</evidence>
<keyword evidence="14" id="KW-1185">Reference proteome</keyword>
<evidence type="ECO:0000256" key="5">
    <source>
        <dbReference type="ARBA" id="ARBA00022737"/>
    </source>
</evidence>
<dbReference type="SMART" id="SM00046">
    <property type="entry name" value="DAGKc"/>
    <property type="match status" value="1"/>
</dbReference>
<dbReference type="Gene3D" id="3.40.50.10330">
    <property type="entry name" value="Probable inorganic polyphosphate/atp-NAD kinase, domain 1"/>
    <property type="match status" value="1"/>
</dbReference>
<protein>
    <recommendedName>
        <fullName evidence="10">Diacylglycerol kinase</fullName>
        <shortName evidence="10">DAG kinase</shortName>
        <ecNumber evidence="10">2.7.1.107</ecNumber>
    </recommendedName>
</protein>
<dbReference type="Pfam" id="PF00781">
    <property type="entry name" value="DAGK_cat"/>
    <property type="match status" value="1"/>
</dbReference>
<evidence type="ECO:0000256" key="10">
    <source>
        <dbReference type="RuleBase" id="RU361128"/>
    </source>
</evidence>
<comment type="similarity">
    <text evidence="2 10">Belongs to the eukaryotic diacylglycerol kinase family.</text>
</comment>
<dbReference type="PROSITE" id="PS50081">
    <property type="entry name" value="ZF_DAG_PE_2"/>
    <property type="match status" value="1"/>
</dbReference>
<dbReference type="InterPro" id="IPR001206">
    <property type="entry name" value="Diacylglycerol_kinase_cat_dom"/>
</dbReference>
<evidence type="ECO:0000256" key="11">
    <source>
        <dbReference type="SAM" id="Phobius"/>
    </source>
</evidence>
<evidence type="ECO:0000313" key="14">
    <source>
        <dbReference type="Proteomes" id="UP000887575"/>
    </source>
</evidence>
<dbReference type="FunFam" id="2.60.200.40:FF:000019">
    <property type="entry name" value="Diacylglycerol kinase"/>
    <property type="match status" value="1"/>
</dbReference>
<dbReference type="GO" id="GO:0046872">
    <property type="term" value="F:metal ion binding"/>
    <property type="evidence" value="ECO:0007669"/>
    <property type="project" value="UniProtKB-KW"/>
</dbReference>
<dbReference type="PANTHER" id="PTHR11255">
    <property type="entry name" value="DIACYLGLYCEROL KINASE"/>
    <property type="match status" value="1"/>
</dbReference>
<evidence type="ECO:0000256" key="6">
    <source>
        <dbReference type="ARBA" id="ARBA00022741"/>
    </source>
</evidence>
<organism evidence="14 15">
    <name type="scientific">Mesorhabditis belari</name>
    <dbReference type="NCBI Taxonomy" id="2138241"/>
    <lineage>
        <taxon>Eukaryota</taxon>
        <taxon>Metazoa</taxon>
        <taxon>Ecdysozoa</taxon>
        <taxon>Nematoda</taxon>
        <taxon>Chromadorea</taxon>
        <taxon>Rhabditida</taxon>
        <taxon>Rhabditina</taxon>
        <taxon>Rhabditomorpha</taxon>
        <taxon>Rhabditoidea</taxon>
        <taxon>Rhabditidae</taxon>
        <taxon>Mesorhabditinae</taxon>
        <taxon>Mesorhabditis</taxon>
    </lineage>
</organism>
<feature type="domain" description="Phorbol-ester/DAG-type" evidence="12">
    <location>
        <begin position="107"/>
        <end position="158"/>
    </location>
</feature>
<dbReference type="SUPFAM" id="SSF111331">
    <property type="entry name" value="NAD kinase/diacylglycerol kinase-like"/>
    <property type="match status" value="1"/>
</dbReference>
<keyword evidence="11" id="KW-0812">Transmembrane</keyword>
<evidence type="ECO:0000256" key="8">
    <source>
        <dbReference type="ARBA" id="ARBA00022833"/>
    </source>
</evidence>
<dbReference type="InterPro" id="IPR002219">
    <property type="entry name" value="PKC_DAG/PE"/>
</dbReference>
<evidence type="ECO:0000259" key="13">
    <source>
        <dbReference type="PROSITE" id="PS50146"/>
    </source>
</evidence>
<keyword evidence="4" id="KW-0479">Metal-binding</keyword>
<evidence type="ECO:0000256" key="2">
    <source>
        <dbReference type="ARBA" id="ARBA00009280"/>
    </source>
</evidence>
<evidence type="ECO:0000256" key="4">
    <source>
        <dbReference type="ARBA" id="ARBA00022723"/>
    </source>
</evidence>
<dbReference type="InterPro" id="IPR000756">
    <property type="entry name" value="Diacylglycerol_kin_accessory"/>
</dbReference>
<comment type="catalytic activity">
    <reaction evidence="1 10">
        <text>a 1,2-diacyl-sn-glycerol + ATP = a 1,2-diacyl-sn-glycero-3-phosphate + ADP + H(+)</text>
        <dbReference type="Rhea" id="RHEA:10272"/>
        <dbReference type="ChEBI" id="CHEBI:15378"/>
        <dbReference type="ChEBI" id="CHEBI:17815"/>
        <dbReference type="ChEBI" id="CHEBI:30616"/>
        <dbReference type="ChEBI" id="CHEBI:58608"/>
        <dbReference type="ChEBI" id="CHEBI:456216"/>
        <dbReference type="EC" id="2.7.1.107"/>
    </reaction>
</comment>
<evidence type="ECO:0000256" key="1">
    <source>
        <dbReference type="ARBA" id="ARBA00001383"/>
    </source>
</evidence>
<dbReference type="PANTHER" id="PTHR11255:SF118">
    <property type="entry name" value="DIACYLGLYCEROL KINASE EPSILON"/>
    <property type="match status" value="1"/>
</dbReference>